<feature type="compositionally biased region" description="Polar residues" evidence="1">
    <location>
        <begin position="114"/>
        <end position="136"/>
    </location>
</feature>
<dbReference type="InterPro" id="IPR011083">
    <property type="entry name" value="Phage_tail_collar_dom"/>
</dbReference>
<dbReference type="RefSeq" id="WP_182549822.1">
    <property type="nucleotide sequence ID" value="NZ_JACGXN010000003.1"/>
</dbReference>
<dbReference type="Proteomes" id="UP000549052">
    <property type="component" value="Unassembled WGS sequence"/>
</dbReference>
<dbReference type="Gene3D" id="3.90.1340.10">
    <property type="entry name" value="Phage tail collar domain"/>
    <property type="match status" value="1"/>
</dbReference>
<gene>
    <name evidence="3" type="ORF">FHW16_002893</name>
</gene>
<evidence type="ECO:0000259" key="2">
    <source>
        <dbReference type="Pfam" id="PF07484"/>
    </source>
</evidence>
<keyword evidence="4" id="KW-1185">Reference proteome</keyword>
<feature type="region of interest" description="Disordered" evidence="1">
    <location>
        <begin position="105"/>
        <end position="136"/>
    </location>
</feature>
<protein>
    <submittedName>
        <fullName evidence="3">Microcystin-dependent protein</fullName>
    </submittedName>
</protein>
<evidence type="ECO:0000313" key="4">
    <source>
        <dbReference type="Proteomes" id="UP000549052"/>
    </source>
</evidence>
<sequence length="177" mass="18572">MTEPFIGEIQLFGFNFAPRGWASCNGATLGIQQNSALFALLGIQYGGNGTTTFQLPNFTNRAGCNQGQGAGLTPRTIGETFGGNSVTLTQPEMPAHAHSLTIYNQSEPGKRAPSPSSGNGLSVPNSSSPFLPNVQPNTQFGQNVIGVAGSSQPHENRQPYLAINFSIALNGIFPAFS</sequence>
<feature type="domain" description="Phage tail collar" evidence="2">
    <location>
        <begin position="7"/>
        <end position="61"/>
    </location>
</feature>
<dbReference type="SUPFAM" id="SSF88874">
    <property type="entry name" value="Receptor-binding domain of short tail fibre protein gp12"/>
    <property type="match status" value="1"/>
</dbReference>
<dbReference type="AlphaFoldDB" id="A0A839ELT6"/>
<dbReference type="EMBL" id="JACGXN010000003">
    <property type="protein sequence ID" value="MBA8879175.1"/>
    <property type="molecule type" value="Genomic_DNA"/>
</dbReference>
<accession>A0A839ELT6</accession>
<comment type="caution">
    <text evidence="3">The sequence shown here is derived from an EMBL/GenBank/DDBJ whole genome shotgun (WGS) entry which is preliminary data.</text>
</comment>
<evidence type="ECO:0000313" key="3">
    <source>
        <dbReference type="EMBL" id="MBA8879175.1"/>
    </source>
</evidence>
<organism evidence="3 4">
    <name type="scientific">Phyllobacterium myrsinacearum</name>
    <dbReference type="NCBI Taxonomy" id="28101"/>
    <lineage>
        <taxon>Bacteria</taxon>
        <taxon>Pseudomonadati</taxon>
        <taxon>Pseudomonadota</taxon>
        <taxon>Alphaproteobacteria</taxon>
        <taxon>Hyphomicrobiales</taxon>
        <taxon>Phyllobacteriaceae</taxon>
        <taxon>Phyllobacterium</taxon>
    </lineage>
</organism>
<proteinExistence type="predicted"/>
<reference evidence="3 4" key="1">
    <citation type="submission" date="2020-07" db="EMBL/GenBank/DDBJ databases">
        <title>Genomic Encyclopedia of Type Strains, Phase IV (KMG-V): Genome sequencing to study the core and pangenomes of soil and plant-associated prokaryotes.</title>
        <authorList>
            <person name="Whitman W."/>
        </authorList>
    </citation>
    <scope>NUCLEOTIDE SEQUENCE [LARGE SCALE GENOMIC DNA]</scope>
    <source>
        <strain evidence="3 4">AN3</strain>
    </source>
</reference>
<dbReference type="InterPro" id="IPR037053">
    <property type="entry name" value="Phage_tail_collar_dom_sf"/>
</dbReference>
<evidence type="ECO:0000256" key="1">
    <source>
        <dbReference type="SAM" id="MobiDB-lite"/>
    </source>
</evidence>
<name>A0A839ELT6_9HYPH</name>
<dbReference type="Pfam" id="PF07484">
    <property type="entry name" value="Collar"/>
    <property type="match status" value="1"/>
</dbReference>